<feature type="region of interest" description="Disordered" evidence="1">
    <location>
        <begin position="96"/>
        <end position="123"/>
    </location>
</feature>
<gene>
    <name evidence="3" type="ORF">NCTC13184_05886</name>
</gene>
<organism evidence="3 4">
    <name type="scientific">Nocardia africana</name>
    <dbReference type="NCBI Taxonomy" id="134964"/>
    <lineage>
        <taxon>Bacteria</taxon>
        <taxon>Bacillati</taxon>
        <taxon>Actinomycetota</taxon>
        <taxon>Actinomycetes</taxon>
        <taxon>Mycobacteriales</taxon>
        <taxon>Nocardiaceae</taxon>
        <taxon>Nocardia</taxon>
    </lineage>
</organism>
<keyword evidence="2" id="KW-1133">Transmembrane helix</keyword>
<keyword evidence="2" id="KW-0812">Transmembrane</keyword>
<proteinExistence type="predicted"/>
<dbReference type="EMBL" id="UGRU01000001">
    <property type="protein sequence ID" value="SUA47345.1"/>
    <property type="molecule type" value="Genomic_DNA"/>
</dbReference>
<keyword evidence="2" id="KW-0472">Membrane</keyword>
<name>A0A378X3D7_9NOCA</name>
<evidence type="ECO:0000256" key="1">
    <source>
        <dbReference type="SAM" id="MobiDB-lite"/>
    </source>
</evidence>
<dbReference type="RefSeq" id="WP_128145452.1">
    <property type="nucleotide sequence ID" value="NZ_UGRU01000001.1"/>
</dbReference>
<protein>
    <submittedName>
        <fullName evidence="3">Uncharacterized protein</fullName>
    </submittedName>
</protein>
<accession>A0A378X3D7</accession>
<dbReference type="AlphaFoldDB" id="A0A378X3D7"/>
<sequence>MMRVHSMWTIDTGATDTPPVPRVVDRTGSKPGPAGLRRQPARWRGDRGAGLATGVVVVVGVVVLVVISAVNGGGDNHTRTPTPTITASVDPVVSSHAADGCRQSRAGLAVSGTGPGTPAAGLE</sequence>
<feature type="region of interest" description="Disordered" evidence="1">
    <location>
        <begin position="1"/>
        <end position="42"/>
    </location>
</feature>
<evidence type="ECO:0000313" key="4">
    <source>
        <dbReference type="Proteomes" id="UP000255082"/>
    </source>
</evidence>
<reference evidence="3 4" key="1">
    <citation type="submission" date="2018-06" db="EMBL/GenBank/DDBJ databases">
        <authorList>
            <consortium name="Pathogen Informatics"/>
            <person name="Doyle S."/>
        </authorList>
    </citation>
    <scope>NUCLEOTIDE SEQUENCE [LARGE SCALE GENOMIC DNA]</scope>
    <source>
        <strain evidence="3 4">NCTC13184</strain>
    </source>
</reference>
<evidence type="ECO:0000313" key="3">
    <source>
        <dbReference type="EMBL" id="SUA47345.1"/>
    </source>
</evidence>
<feature type="transmembrane region" description="Helical" evidence="2">
    <location>
        <begin position="48"/>
        <end position="70"/>
    </location>
</feature>
<evidence type="ECO:0000256" key="2">
    <source>
        <dbReference type="SAM" id="Phobius"/>
    </source>
</evidence>
<dbReference type="Proteomes" id="UP000255082">
    <property type="component" value="Unassembled WGS sequence"/>
</dbReference>